<evidence type="ECO:0000259" key="1">
    <source>
        <dbReference type="Pfam" id="PF06985"/>
    </source>
</evidence>
<gene>
    <name evidence="2" type="ORF">P154DRAFT_496674</name>
</gene>
<dbReference type="PANTHER" id="PTHR33112:SF10">
    <property type="entry name" value="TOL"/>
    <property type="match status" value="1"/>
</dbReference>
<sequence>MLGNLYNWVSSTLLSHDTENGFPPLCATCDRVLSNIGGAVGSRFPFAAELDYHKTLEAHIKSAKTCSLCAAFWSISPSKDYQYANLKKAPKLKMGKIRGNIVMLSLNEREKSGAGSIGNTRIALVDQGDKGQAGLSDHRSIWLSAELNLQNRLPMLEKWVTECTSSHAKCKSIFTSENPTRLLDLGADNRIIPEVVKLVEANDFPGNVQYTILSHSWGSSPSRGPLRTTIETLETHSRGIRVTGLPRTFQDAVQLTAAMSARYIWIDSLCIIQDDPIDWEKEAAKMASYYQNSLLTIAATSSADSTTGCFLNVANTGLVQAATPSRPHRTIAIRPSLPERSNVMKAPLNKRGWVLQESVLSTRLLHCTSDQWFWQCREYIGSEDGTFHEEDYDFIANQDYEWPPNAYQVLSDSKKMIGKWNHLVEAYSRRTLTFPKDKLAAFAGITEYFHHLTSDEPILGAWRLTLAYDLSWTTQYDERDSPAPVIDKNDAFWSRIPSWSWMSVQSRIHCGILFRLNDKQDQELITRATVHEWSISWSGPPMTSTLLSTSLTIDAPLRPRGALNEGIFDKRGDGQWEGDMWMLLLYEHSFRSSGEWIWEEVFLLVEMVSEEPLTCRRVGAGSVNTHEEQGEVKCFFGVASRLICLV</sequence>
<dbReference type="PANTHER" id="PTHR33112">
    <property type="entry name" value="DOMAIN PROTEIN, PUTATIVE-RELATED"/>
    <property type="match status" value="1"/>
</dbReference>
<keyword evidence="3" id="KW-1185">Reference proteome</keyword>
<dbReference type="Pfam" id="PF06985">
    <property type="entry name" value="HET"/>
    <property type="match status" value="1"/>
</dbReference>
<dbReference type="EMBL" id="ML977611">
    <property type="protein sequence ID" value="KAF1997662.1"/>
    <property type="molecule type" value="Genomic_DNA"/>
</dbReference>
<dbReference type="AlphaFoldDB" id="A0A6A5W7B5"/>
<reference evidence="2" key="1">
    <citation type="journal article" date="2020" name="Stud. Mycol.">
        <title>101 Dothideomycetes genomes: a test case for predicting lifestyles and emergence of pathogens.</title>
        <authorList>
            <person name="Haridas S."/>
            <person name="Albert R."/>
            <person name="Binder M."/>
            <person name="Bloem J."/>
            <person name="Labutti K."/>
            <person name="Salamov A."/>
            <person name="Andreopoulos B."/>
            <person name="Baker S."/>
            <person name="Barry K."/>
            <person name="Bills G."/>
            <person name="Bluhm B."/>
            <person name="Cannon C."/>
            <person name="Castanera R."/>
            <person name="Culley D."/>
            <person name="Daum C."/>
            <person name="Ezra D."/>
            <person name="Gonzalez J."/>
            <person name="Henrissat B."/>
            <person name="Kuo A."/>
            <person name="Liang C."/>
            <person name="Lipzen A."/>
            <person name="Lutzoni F."/>
            <person name="Magnuson J."/>
            <person name="Mondo S."/>
            <person name="Nolan M."/>
            <person name="Ohm R."/>
            <person name="Pangilinan J."/>
            <person name="Park H.-J."/>
            <person name="Ramirez L."/>
            <person name="Alfaro M."/>
            <person name="Sun H."/>
            <person name="Tritt A."/>
            <person name="Yoshinaga Y."/>
            <person name="Zwiers L.-H."/>
            <person name="Turgeon B."/>
            <person name="Goodwin S."/>
            <person name="Spatafora J."/>
            <person name="Crous P."/>
            <person name="Grigoriev I."/>
        </authorList>
    </citation>
    <scope>NUCLEOTIDE SEQUENCE</scope>
    <source>
        <strain evidence="2">CBS 123094</strain>
    </source>
</reference>
<dbReference type="Proteomes" id="UP000799779">
    <property type="component" value="Unassembled WGS sequence"/>
</dbReference>
<feature type="domain" description="Heterokaryon incompatibility" evidence="1">
    <location>
        <begin position="210"/>
        <end position="357"/>
    </location>
</feature>
<accession>A0A6A5W7B5</accession>
<dbReference type="OrthoDB" id="3486565at2759"/>
<organism evidence="2 3">
    <name type="scientific">Amniculicola lignicola CBS 123094</name>
    <dbReference type="NCBI Taxonomy" id="1392246"/>
    <lineage>
        <taxon>Eukaryota</taxon>
        <taxon>Fungi</taxon>
        <taxon>Dikarya</taxon>
        <taxon>Ascomycota</taxon>
        <taxon>Pezizomycotina</taxon>
        <taxon>Dothideomycetes</taxon>
        <taxon>Pleosporomycetidae</taxon>
        <taxon>Pleosporales</taxon>
        <taxon>Amniculicolaceae</taxon>
        <taxon>Amniculicola</taxon>
    </lineage>
</organism>
<protein>
    <submittedName>
        <fullName evidence="2">HET-domain-containing protein</fullName>
    </submittedName>
</protein>
<evidence type="ECO:0000313" key="2">
    <source>
        <dbReference type="EMBL" id="KAF1997662.1"/>
    </source>
</evidence>
<name>A0A6A5W7B5_9PLEO</name>
<proteinExistence type="predicted"/>
<dbReference type="InterPro" id="IPR010730">
    <property type="entry name" value="HET"/>
</dbReference>
<evidence type="ECO:0000313" key="3">
    <source>
        <dbReference type="Proteomes" id="UP000799779"/>
    </source>
</evidence>